<evidence type="ECO:0000313" key="1">
    <source>
        <dbReference type="EMBL" id="PZQ64721.1"/>
    </source>
</evidence>
<protein>
    <submittedName>
        <fullName evidence="1">Uncharacterized protein</fullName>
    </submittedName>
</protein>
<gene>
    <name evidence="1" type="ORF">DI563_26420</name>
</gene>
<proteinExistence type="predicted"/>
<organism evidence="1 2">
    <name type="scientific">Variovorax paradoxus</name>
    <dbReference type="NCBI Taxonomy" id="34073"/>
    <lineage>
        <taxon>Bacteria</taxon>
        <taxon>Pseudomonadati</taxon>
        <taxon>Pseudomonadota</taxon>
        <taxon>Betaproteobacteria</taxon>
        <taxon>Burkholderiales</taxon>
        <taxon>Comamonadaceae</taxon>
        <taxon>Variovorax</taxon>
    </lineage>
</organism>
<reference evidence="1 2" key="1">
    <citation type="submission" date="2017-08" db="EMBL/GenBank/DDBJ databases">
        <title>Infants hospitalized years apart are colonized by the same room-sourced microbial strains.</title>
        <authorList>
            <person name="Brooks B."/>
            <person name="Olm M.R."/>
            <person name="Firek B.A."/>
            <person name="Baker R."/>
            <person name="Thomas B.C."/>
            <person name="Morowitz M.J."/>
            <person name="Banfield J.F."/>
        </authorList>
    </citation>
    <scope>NUCLEOTIDE SEQUENCE [LARGE SCALE GENOMIC DNA]</scope>
    <source>
        <strain evidence="1">S2_005_003_R2_41</strain>
    </source>
</reference>
<sequence>MAGELPEGAFDGRHAFVAHLRAAFAAAAQQGWKEMVLSDADFLDWPLGEREVVDALQAWAASGRSLRLLARRFDGVERQHARFVQWRRMWDHIVQARALPGEGGSEVPSAFWTPGWFLHRIDPERCRGVCGLEAEARVGLRQALDERFQQGRPAFPASVLGL</sequence>
<name>A0A2W5PFS3_VARPD</name>
<dbReference type="Proteomes" id="UP000249135">
    <property type="component" value="Unassembled WGS sequence"/>
</dbReference>
<comment type="caution">
    <text evidence="1">The sequence shown here is derived from an EMBL/GenBank/DDBJ whole genome shotgun (WGS) entry which is preliminary data.</text>
</comment>
<evidence type="ECO:0000313" key="2">
    <source>
        <dbReference type="Proteomes" id="UP000249135"/>
    </source>
</evidence>
<dbReference type="EMBL" id="QFPP01000532">
    <property type="protein sequence ID" value="PZQ64721.1"/>
    <property type="molecule type" value="Genomic_DNA"/>
</dbReference>
<dbReference type="AlphaFoldDB" id="A0A2W5PFS3"/>
<accession>A0A2W5PFS3</accession>